<name>A0A1V6Z0P1_PENNA</name>
<dbReference type="Proteomes" id="UP000191691">
    <property type="component" value="Unassembled WGS sequence"/>
</dbReference>
<evidence type="ECO:0000313" key="8">
    <source>
        <dbReference type="Proteomes" id="UP000191691"/>
    </source>
</evidence>
<evidence type="ECO:0000259" key="4">
    <source>
        <dbReference type="Pfam" id="PF17100"/>
    </source>
</evidence>
<dbReference type="PROSITE" id="PS50088">
    <property type="entry name" value="ANK_REPEAT"/>
    <property type="match status" value="7"/>
</dbReference>
<feature type="compositionally biased region" description="Polar residues" evidence="3">
    <location>
        <begin position="65"/>
        <end position="75"/>
    </location>
</feature>
<evidence type="ECO:0000313" key="7">
    <source>
        <dbReference type="EMBL" id="OQE93098.1"/>
    </source>
</evidence>
<dbReference type="InterPro" id="IPR002110">
    <property type="entry name" value="Ankyrin_rpt"/>
</dbReference>
<comment type="caution">
    <text evidence="7">The sequence shown here is derived from an EMBL/GenBank/DDBJ whole genome shotgun (WGS) entry which is preliminary data.</text>
</comment>
<dbReference type="Pfam" id="PF22939">
    <property type="entry name" value="WHD_GPIID"/>
    <property type="match status" value="1"/>
</dbReference>
<proteinExistence type="predicted"/>
<keyword evidence="8" id="KW-1185">Reference proteome</keyword>
<dbReference type="Gene3D" id="1.25.40.20">
    <property type="entry name" value="Ankyrin repeat-containing domain"/>
    <property type="match status" value="2"/>
</dbReference>
<dbReference type="InterPro" id="IPR054471">
    <property type="entry name" value="GPIID_WHD"/>
</dbReference>
<dbReference type="OMA" id="TISRTCF"/>
<dbReference type="InterPro" id="IPR031359">
    <property type="entry name" value="NACHT_N"/>
</dbReference>
<feature type="compositionally biased region" description="Polar residues" evidence="3">
    <location>
        <begin position="28"/>
        <end position="50"/>
    </location>
</feature>
<keyword evidence="1" id="KW-0677">Repeat</keyword>
<dbReference type="PANTHER" id="PTHR10039">
    <property type="entry name" value="AMELOGENIN"/>
    <property type="match status" value="1"/>
</dbReference>
<feature type="region of interest" description="Disordered" evidence="3">
    <location>
        <begin position="1"/>
        <end position="105"/>
    </location>
</feature>
<dbReference type="EMBL" id="MOOB01000006">
    <property type="protein sequence ID" value="OQE93098.1"/>
    <property type="molecule type" value="Genomic_DNA"/>
</dbReference>
<dbReference type="Pfam" id="PF17100">
    <property type="entry name" value="NACHT_N"/>
    <property type="match status" value="1"/>
</dbReference>
<dbReference type="InterPro" id="IPR027417">
    <property type="entry name" value="P-loop_NTPase"/>
</dbReference>
<dbReference type="AlphaFoldDB" id="A0A1V6Z0P1"/>
<feature type="repeat" description="ANK" evidence="2">
    <location>
        <begin position="909"/>
        <end position="941"/>
    </location>
</feature>
<dbReference type="STRING" id="60175.A0A1V6Z0P1"/>
<feature type="domain" description="Nephrocystin 3-like N-terminal" evidence="6">
    <location>
        <begin position="390"/>
        <end position="563"/>
    </location>
</feature>
<evidence type="ECO:0000259" key="6">
    <source>
        <dbReference type="Pfam" id="PF24883"/>
    </source>
</evidence>
<dbReference type="InterPro" id="IPR036770">
    <property type="entry name" value="Ankyrin_rpt-contain_sf"/>
</dbReference>
<feature type="repeat" description="ANK" evidence="2">
    <location>
        <begin position="1102"/>
        <end position="1133"/>
    </location>
</feature>
<keyword evidence="2" id="KW-0040">ANK repeat</keyword>
<feature type="domain" description="GPI inositol-deacylase winged helix" evidence="5">
    <location>
        <begin position="672"/>
        <end position="765"/>
    </location>
</feature>
<feature type="repeat" description="ANK" evidence="2">
    <location>
        <begin position="875"/>
        <end position="907"/>
    </location>
</feature>
<feature type="compositionally biased region" description="Low complexity" evidence="3">
    <location>
        <begin position="88"/>
        <end position="103"/>
    </location>
</feature>
<dbReference type="Pfam" id="PF24883">
    <property type="entry name" value="NPHP3_N"/>
    <property type="match status" value="1"/>
</dbReference>
<feature type="repeat" description="ANK" evidence="2">
    <location>
        <begin position="1035"/>
        <end position="1068"/>
    </location>
</feature>
<dbReference type="Pfam" id="PF12796">
    <property type="entry name" value="Ank_2"/>
    <property type="match status" value="3"/>
</dbReference>
<evidence type="ECO:0000259" key="5">
    <source>
        <dbReference type="Pfam" id="PF22939"/>
    </source>
</evidence>
<gene>
    <name evidence="7" type="ORF">PENNAL_c0006G11802</name>
</gene>
<dbReference type="Gene3D" id="3.40.50.300">
    <property type="entry name" value="P-loop containing nucleotide triphosphate hydrolases"/>
    <property type="match status" value="1"/>
</dbReference>
<feature type="repeat" description="ANK" evidence="2">
    <location>
        <begin position="974"/>
        <end position="1006"/>
    </location>
</feature>
<feature type="repeat" description="ANK" evidence="2">
    <location>
        <begin position="1068"/>
        <end position="1100"/>
    </location>
</feature>
<evidence type="ECO:0000256" key="2">
    <source>
        <dbReference type="PROSITE-ProRule" id="PRU00023"/>
    </source>
</evidence>
<accession>A0A1V6Z0P1</accession>
<dbReference type="SMART" id="SM00248">
    <property type="entry name" value="ANK"/>
    <property type="match status" value="9"/>
</dbReference>
<reference evidence="8" key="1">
    <citation type="journal article" date="2017" name="Nat. Microbiol.">
        <title>Global analysis of biosynthetic gene clusters reveals vast potential of secondary metabolite production in Penicillium species.</title>
        <authorList>
            <person name="Nielsen J.C."/>
            <person name="Grijseels S."/>
            <person name="Prigent S."/>
            <person name="Ji B."/>
            <person name="Dainat J."/>
            <person name="Nielsen K.F."/>
            <person name="Frisvad J.C."/>
            <person name="Workman M."/>
            <person name="Nielsen J."/>
        </authorList>
    </citation>
    <scope>NUCLEOTIDE SEQUENCE [LARGE SCALE GENOMIC DNA]</scope>
    <source>
        <strain evidence="8">IBT 13039</strain>
    </source>
</reference>
<feature type="domain" description="NWD NACHT-NTPase N-terminal" evidence="4">
    <location>
        <begin position="106"/>
        <end position="311"/>
    </location>
</feature>
<dbReference type="InterPro" id="IPR056884">
    <property type="entry name" value="NPHP3-like_N"/>
</dbReference>
<feature type="repeat" description="ANK" evidence="2">
    <location>
        <begin position="945"/>
        <end position="974"/>
    </location>
</feature>
<organism evidence="7 8">
    <name type="scientific">Penicillium nalgiovense</name>
    <dbReference type="NCBI Taxonomy" id="60175"/>
    <lineage>
        <taxon>Eukaryota</taxon>
        <taxon>Fungi</taxon>
        <taxon>Dikarya</taxon>
        <taxon>Ascomycota</taxon>
        <taxon>Pezizomycotina</taxon>
        <taxon>Eurotiomycetes</taxon>
        <taxon>Eurotiomycetidae</taxon>
        <taxon>Eurotiales</taxon>
        <taxon>Aspergillaceae</taxon>
        <taxon>Penicillium</taxon>
    </lineage>
</organism>
<sequence>MGRLKEWAKNRLQRTKSTNGAHEDCLNVSPTAESSAPNPSELSATENSVKPSGPPGNLDKLSKPDSVNCNATTVSGLPEFPQAEKTIPDPSSCTTPTSSSDSDNPWELAYGILQAREPKLVEAYQAHLRLAQHDNSVHTNLSNPRSVQSVMTKLLEDREKKQWRVSLLGKDVKIREQTEKLAKFLLWADPIVKSAVSTQPYAALAWAGVSLLLPLLSSSTTSNLAMLKGFDSIHSIQIYWDIFEKNYLKSEHMEEYQDLLEPLAALYSHIIEYQARAICHLSKAQLSRAWVNIAGESDWNEMISKIESSSEACSSHLSHYVLGEIRNNRDSLLQEIRESRSILDEICNVLKADTNRNQKNYEDRNERNLLQALASDYEDEKNYNPLRVPDTCEWFFQGNEFRNWRDSDRSTLLWISAGPGCGKSVLSRTLIDENRLSTNVTTSTICYFFFKDGDERRMSATNALCALLHQLFTHDATGTLIQNAVISHRNHGTNLASNFSELWRLFLQCVSSPEIGEVVCLLDALDECNGDSMQQLLSNIEELYSKPQLSSSTSKLKFLITSRPYDRVEKSLQNFPDTTAYLHFDADDKSAEIGHDIDLVIDVKLQKVARNFRENDRQMISKQIKDMENRTYLWLHLTFDIIEQSPSAYSRRSDLKELLSGLPSKVSDAYEKILDRSRNELQTRTLLEIVLAASRPLSLDEANIALTMALNKNGFDSYPSLEADLWPQDDFKSVVKNLCGLFINVYDSKLFFIHQTAREFLTDSRQSGKWKGRLNGQGSGMEIRARFPLAQYSAENWMDHSRPTETENEVLDSVLKLLLQQTQAGWWKLFDPDLPGERDRYYEMGPPLYYASLLGLQRTAQLLLDKGEDINAQGVHGSALQQASAKDHEGIVQLLLAKGADVDTKCKGEPRTALQLASYEGHEGIVKLLLAKGADVNAVGGIIGNALQHASIGGHEGIVKLLLAKGTDVNVYNKLGTALQLASHNGYEGIVQLLLSKGADINAQGEFGTSSVGHEEVVRLLLAKGADVNMLRQDQPITALQTASYNDRLEGIVRLLLEKGADINAQGKKGSALQIASARGNQLVVHTLLCGGANVNAPGQDEPRTALQLASAEGHEGIVKVKLLLAKGAGIYV</sequence>
<dbReference type="PANTHER" id="PTHR10039:SF5">
    <property type="entry name" value="NACHT DOMAIN-CONTAINING PROTEIN"/>
    <property type="match status" value="1"/>
</dbReference>
<dbReference type="PROSITE" id="PS50297">
    <property type="entry name" value="ANK_REP_REGION"/>
    <property type="match status" value="4"/>
</dbReference>
<evidence type="ECO:0000256" key="3">
    <source>
        <dbReference type="SAM" id="MobiDB-lite"/>
    </source>
</evidence>
<evidence type="ECO:0000256" key="1">
    <source>
        <dbReference type="ARBA" id="ARBA00022737"/>
    </source>
</evidence>
<protein>
    <submittedName>
        <fullName evidence="7">Uncharacterized protein</fullName>
    </submittedName>
</protein>
<dbReference type="SUPFAM" id="SSF48403">
    <property type="entry name" value="Ankyrin repeat"/>
    <property type="match status" value="1"/>
</dbReference>